<protein>
    <submittedName>
        <fullName evidence="1">Phage tail tube protein</fullName>
    </submittedName>
</protein>
<comment type="caution">
    <text evidence="1">The sequence shown here is derived from an EMBL/GenBank/DDBJ whole genome shotgun (WGS) entry which is preliminary data.</text>
</comment>
<evidence type="ECO:0000313" key="1">
    <source>
        <dbReference type="EMBL" id="RDL12127.1"/>
    </source>
</evidence>
<keyword evidence="2" id="KW-1185">Reference proteome</keyword>
<dbReference type="GeneID" id="94546126"/>
<dbReference type="Proteomes" id="UP000254912">
    <property type="component" value="Unassembled WGS sequence"/>
</dbReference>
<dbReference type="AlphaFoldDB" id="A0A288QXL2"/>
<dbReference type="OrthoDB" id="2145778at2"/>
<evidence type="ECO:0000313" key="2">
    <source>
        <dbReference type="Proteomes" id="UP000254912"/>
    </source>
</evidence>
<organism evidence="1 2">
    <name type="scientific">Weissella soli</name>
    <dbReference type="NCBI Taxonomy" id="155866"/>
    <lineage>
        <taxon>Bacteria</taxon>
        <taxon>Bacillati</taxon>
        <taxon>Bacillota</taxon>
        <taxon>Bacilli</taxon>
        <taxon>Lactobacillales</taxon>
        <taxon>Lactobacillaceae</taxon>
        <taxon>Weissella</taxon>
    </lineage>
</organism>
<dbReference type="RefSeq" id="WP_070230179.1">
    <property type="nucleotide sequence ID" value="NZ_BJYO01000002.1"/>
</dbReference>
<name>A0A288QXL2_9LACO</name>
<dbReference type="KEGG" id="wso:WSWS_00930"/>
<gene>
    <name evidence="1" type="ORF">DFP99_0559</name>
</gene>
<reference evidence="1 2" key="1">
    <citation type="submission" date="2018-07" db="EMBL/GenBank/DDBJ databases">
        <title>Genomic Encyclopedia of Type Strains, Phase III (KMG-III): the genomes of soil and plant-associated and newly described type strains.</title>
        <authorList>
            <person name="Whitman W."/>
        </authorList>
    </citation>
    <scope>NUCLEOTIDE SEQUENCE [LARGE SCALE GENOMIC DNA]</scope>
    <source>
        <strain evidence="1 2">CECT 7031</strain>
    </source>
</reference>
<dbReference type="InterPro" id="IPR006724">
    <property type="entry name" value="Phage_TTP"/>
</dbReference>
<accession>A0A288QXL2</accession>
<dbReference type="EMBL" id="QRAS01000001">
    <property type="protein sequence ID" value="RDL12127.1"/>
    <property type="molecule type" value="Genomic_DNA"/>
</dbReference>
<dbReference type="Pfam" id="PF04630">
    <property type="entry name" value="Phage_TTP_1"/>
    <property type="match status" value="1"/>
</dbReference>
<sequence length="213" mass="22184">MATLGIAGAKLALVDKNGVTLTGTQGIYKYTDQAATDTSGIYDVTIDDSFGVASLALSNLVGSTTDIPGNNKIVYKSAGKGSVQSVLTVNALPNEIKMAILGMPSDGKGGFTFTGKQDSNVRLALLAESAEAFDEAKPVYIGMYMGNASEASATLTSNSSTESRTQDVLTIAQLERGDDGFGKYYFSTASKFDQAAMMNDVFKNNSSTTGGTN</sequence>
<proteinExistence type="predicted"/>